<dbReference type="AlphaFoldDB" id="A0A4Y2R7W0"/>
<reference evidence="1 2" key="1">
    <citation type="journal article" date="2019" name="Sci. Rep.">
        <title>Orb-weaving spider Araneus ventricosus genome elucidates the spidroin gene catalogue.</title>
        <authorList>
            <person name="Kono N."/>
            <person name="Nakamura H."/>
            <person name="Ohtoshi R."/>
            <person name="Moran D.A.P."/>
            <person name="Shinohara A."/>
            <person name="Yoshida Y."/>
            <person name="Fujiwara M."/>
            <person name="Mori M."/>
            <person name="Tomita M."/>
            <person name="Arakawa K."/>
        </authorList>
    </citation>
    <scope>NUCLEOTIDE SEQUENCE [LARGE SCALE GENOMIC DNA]</scope>
</reference>
<dbReference type="EMBL" id="BGPR01142989">
    <property type="protein sequence ID" value="GBN71516.1"/>
    <property type="molecule type" value="Genomic_DNA"/>
</dbReference>
<proteinExistence type="predicted"/>
<comment type="caution">
    <text evidence="1">The sequence shown here is derived from an EMBL/GenBank/DDBJ whole genome shotgun (WGS) entry which is preliminary data.</text>
</comment>
<dbReference type="Proteomes" id="UP000499080">
    <property type="component" value="Unassembled WGS sequence"/>
</dbReference>
<evidence type="ECO:0000313" key="2">
    <source>
        <dbReference type="Proteomes" id="UP000499080"/>
    </source>
</evidence>
<gene>
    <name evidence="1" type="ORF">AVEN_82368_1</name>
</gene>
<feature type="non-terminal residue" evidence="1">
    <location>
        <position position="1"/>
    </location>
</feature>
<organism evidence="1 2">
    <name type="scientific">Araneus ventricosus</name>
    <name type="common">Orbweaver spider</name>
    <name type="synonym">Epeira ventricosa</name>
    <dbReference type="NCBI Taxonomy" id="182803"/>
    <lineage>
        <taxon>Eukaryota</taxon>
        <taxon>Metazoa</taxon>
        <taxon>Ecdysozoa</taxon>
        <taxon>Arthropoda</taxon>
        <taxon>Chelicerata</taxon>
        <taxon>Arachnida</taxon>
        <taxon>Araneae</taxon>
        <taxon>Araneomorphae</taxon>
        <taxon>Entelegynae</taxon>
        <taxon>Araneoidea</taxon>
        <taxon>Araneidae</taxon>
        <taxon>Araneus</taxon>
    </lineage>
</organism>
<accession>A0A4Y2R7W0</accession>
<sequence length="76" mass="8698">WKVPLSSDGQGWCFLNQPDMKTSAHVLNRRHLFFEAPRYSTSEQQYGEDHLLLGDLILDELGVCLADLHDPDICLK</sequence>
<keyword evidence="2" id="KW-1185">Reference proteome</keyword>
<protein>
    <submittedName>
        <fullName evidence="1">Uncharacterized protein</fullName>
    </submittedName>
</protein>
<name>A0A4Y2R7W0_ARAVE</name>
<evidence type="ECO:0000313" key="1">
    <source>
        <dbReference type="EMBL" id="GBN71516.1"/>
    </source>
</evidence>